<name>A0A364RE67_9BACT</name>
<dbReference type="InterPro" id="IPR000673">
    <property type="entry name" value="Sig_transdc_resp-reg_Me-estase"/>
</dbReference>
<evidence type="ECO:0000313" key="7">
    <source>
        <dbReference type="Proteomes" id="UP000251692"/>
    </source>
</evidence>
<dbReference type="OrthoDB" id="1524092at2"/>
<dbReference type="InterPro" id="IPR035909">
    <property type="entry name" value="CheB_C"/>
</dbReference>
<dbReference type="Gene3D" id="3.40.50.180">
    <property type="entry name" value="Methylesterase CheB, C-terminal domain"/>
    <property type="match status" value="1"/>
</dbReference>
<accession>A0A364RE67</accession>
<proteinExistence type="predicted"/>
<evidence type="ECO:0000259" key="5">
    <source>
        <dbReference type="PROSITE" id="PS50122"/>
    </source>
</evidence>
<comment type="caution">
    <text evidence="6">The sequence shown here is derived from an EMBL/GenBank/DDBJ whole genome shotgun (WGS) entry which is preliminary data.</text>
</comment>
<dbReference type="GO" id="GO:0006935">
    <property type="term" value="P:chemotaxis"/>
    <property type="evidence" value="ECO:0007669"/>
    <property type="project" value="UniProtKB-UniRule"/>
</dbReference>
<reference evidence="6 7" key="2">
    <citation type="submission" date="2018-07" db="EMBL/GenBank/DDBJ databases">
        <title>Pontibacter sp. 2b14 genomic sequence and assembly.</title>
        <authorList>
            <person name="Du Z.-J."/>
        </authorList>
    </citation>
    <scope>NUCLEOTIDE SEQUENCE [LARGE SCALE GENOMIC DNA]</scope>
    <source>
        <strain evidence="6 7">2b14</strain>
    </source>
</reference>
<dbReference type="PROSITE" id="PS50122">
    <property type="entry name" value="CHEB"/>
    <property type="match status" value="1"/>
</dbReference>
<keyword evidence="1 4" id="KW-0378">Hydrolase</keyword>
<dbReference type="GO" id="GO:0008984">
    <property type="term" value="F:protein-glutamate methylesterase activity"/>
    <property type="evidence" value="ECO:0007669"/>
    <property type="project" value="UniProtKB-EC"/>
</dbReference>
<dbReference type="EC" id="3.1.1.61" evidence="2"/>
<dbReference type="GO" id="GO:0005737">
    <property type="term" value="C:cytoplasm"/>
    <property type="evidence" value="ECO:0007669"/>
    <property type="project" value="InterPro"/>
</dbReference>
<sequence>MLIGGSAGSIEVIFKIIPALRDGFTIPVVLVIHRPASSKEGFITDVLSTKTPLYLKEATEKEIIQPGTVYLAPADYHLLLEKDHTFSLEASEKVQYSRPSIDVTFEAAAEQYGETLVGIILTGANSDGSKGIEAIARHGGHTIAQDPATAEISTMPQAAISTGKVQQVLTTEEIIIFLNSL</sequence>
<keyword evidence="7" id="KW-1185">Reference proteome</keyword>
<feature type="active site" evidence="4">
    <location>
        <position position="127"/>
    </location>
</feature>
<gene>
    <name evidence="6" type="ORF">DP923_10110</name>
</gene>
<evidence type="ECO:0000313" key="6">
    <source>
        <dbReference type="EMBL" id="RAU82638.1"/>
    </source>
</evidence>
<feature type="active site" evidence="4">
    <location>
        <position position="6"/>
    </location>
</feature>
<dbReference type="Pfam" id="PF01339">
    <property type="entry name" value="CheB_methylest"/>
    <property type="match status" value="1"/>
</dbReference>
<reference evidence="6 7" key="1">
    <citation type="submission" date="2018-06" db="EMBL/GenBank/DDBJ databases">
        <authorList>
            <person name="Liu Z.-W."/>
        </authorList>
    </citation>
    <scope>NUCLEOTIDE SEQUENCE [LARGE SCALE GENOMIC DNA]</scope>
    <source>
        <strain evidence="6 7">2b14</strain>
    </source>
</reference>
<dbReference type="SUPFAM" id="SSF52738">
    <property type="entry name" value="Methylesterase CheB, C-terminal domain"/>
    <property type="match status" value="1"/>
</dbReference>
<evidence type="ECO:0000256" key="2">
    <source>
        <dbReference type="ARBA" id="ARBA00039140"/>
    </source>
</evidence>
<organism evidence="6 7">
    <name type="scientific">Pontibacter arcticus</name>
    <dbReference type="NCBI Taxonomy" id="2080288"/>
    <lineage>
        <taxon>Bacteria</taxon>
        <taxon>Pseudomonadati</taxon>
        <taxon>Bacteroidota</taxon>
        <taxon>Cytophagia</taxon>
        <taxon>Cytophagales</taxon>
        <taxon>Hymenobacteraceae</taxon>
        <taxon>Pontibacter</taxon>
    </lineage>
</organism>
<dbReference type="AlphaFoldDB" id="A0A364RE67"/>
<dbReference type="Proteomes" id="UP000251692">
    <property type="component" value="Unassembled WGS sequence"/>
</dbReference>
<feature type="active site" evidence="4">
    <location>
        <position position="33"/>
    </location>
</feature>
<dbReference type="GO" id="GO:0000156">
    <property type="term" value="F:phosphorelay response regulator activity"/>
    <property type="evidence" value="ECO:0007669"/>
    <property type="project" value="InterPro"/>
</dbReference>
<keyword evidence="4" id="KW-0145">Chemotaxis</keyword>
<evidence type="ECO:0000256" key="1">
    <source>
        <dbReference type="ARBA" id="ARBA00022801"/>
    </source>
</evidence>
<comment type="catalytic activity">
    <reaction evidence="3">
        <text>[protein]-L-glutamate 5-O-methyl ester + H2O = L-glutamyl-[protein] + methanol + H(+)</text>
        <dbReference type="Rhea" id="RHEA:23236"/>
        <dbReference type="Rhea" id="RHEA-COMP:10208"/>
        <dbReference type="Rhea" id="RHEA-COMP:10311"/>
        <dbReference type="ChEBI" id="CHEBI:15377"/>
        <dbReference type="ChEBI" id="CHEBI:15378"/>
        <dbReference type="ChEBI" id="CHEBI:17790"/>
        <dbReference type="ChEBI" id="CHEBI:29973"/>
        <dbReference type="ChEBI" id="CHEBI:82795"/>
        <dbReference type="EC" id="3.1.1.61"/>
    </reaction>
</comment>
<dbReference type="CDD" id="cd16433">
    <property type="entry name" value="CheB"/>
    <property type="match status" value="1"/>
</dbReference>
<feature type="domain" description="CheB-type methylesterase" evidence="5">
    <location>
        <begin position="1"/>
        <end position="181"/>
    </location>
</feature>
<dbReference type="PANTHER" id="PTHR42872:SF3">
    <property type="entry name" value="PROTEIN-GLUTAMATE METHYLESTERASE_PROTEIN-GLUTAMINE GLUTAMINASE 1"/>
    <property type="match status" value="1"/>
</dbReference>
<evidence type="ECO:0000256" key="4">
    <source>
        <dbReference type="PROSITE-ProRule" id="PRU00050"/>
    </source>
</evidence>
<evidence type="ECO:0000256" key="3">
    <source>
        <dbReference type="ARBA" id="ARBA00048267"/>
    </source>
</evidence>
<dbReference type="PANTHER" id="PTHR42872">
    <property type="entry name" value="PROTEIN-GLUTAMATE METHYLESTERASE/PROTEIN-GLUTAMINE GLUTAMINASE"/>
    <property type="match status" value="1"/>
</dbReference>
<dbReference type="EMBL" id="QMDV01000003">
    <property type="protein sequence ID" value="RAU82638.1"/>
    <property type="molecule type" value="Genomic_DNA"/>
</dbReference>
<protein>
    <recommendedName>
        <fullName evidence="2">protein-glutamate methylesterase</fullName>
        <ecNumber evidence="2">3.1.1.61</ecNumber>
    </recommendedName>
</protein>